<dbReference type="FunCoup" id="A0A6P6Y1V5">
    <property type="interactions" value="746"/>
</dbReference>
<name>A0A6P6Y1V5_DERPT</name>
<sequence length="430" mass="49054">MDEQSEKIGRLWTVSIAVPSSIVDNAQSAELKSYLVGQIARSLVIFKIDEIIIYDEYCIPGTPEQVILDKRKESMVQAIRILEYLECPQYLRRQLFPIQKYLQYAGLLNPLEAPNHLSSKDQCPYREGIVLNKPHKQGSFVNIGLKQDCQVDRSLQPNVRVTVKLEPNSKKLRGKIVSPSEPREKLGLYWGYSIRMANSLSEVFDGCPYEGGYDLKIGTSDKGDNVDKTIKKIPFTSSMHSLIVFGGLRGIESAHESDESLSHVQETSELFDYYLNTCPNQGSDTIRTEEAILITLSVLRRRLTEPGRKTVTKTTKQINNTSSFTMFGIFALILIIFEILLFTRSILFIINEDPSMLNGFGWQETSHLLTLSISRIICFLLWIFFMNSQLSLIPWSKDQFELSMEDPMTEEITLNPCSPIYIGRIRQINR</sequence>
<keyword evidence="4" id="KW-0808">Transferase</keyword>
<keyword evidence="2" id="KW-0472">Membrane</keyword>
<dbReference type="RefSeq" id="XP_027198299.1">
    <property type="nucleotide sequence ID" value="XM_027342498.1"/>
</dbReference>
<dbReference type="Proteomes" id="UP000515146">
    <property type="component" value="Unplaced"/>
</dbReference>
<dbReference type="CDD" id="cd18086">
    <property type="entry name" value="HsC9orf114-like"/>
    <property type="match status" value="1"/>
</dbReference>
<dbReference type="SUPFAM" id="SSF75217">
    <property type="entry name" value="alpha/beta knot"/>
    <property type="match status" value="1"/>
</dbReference>
<evidence type="ECO:0000313" key="4">
    <source>
        <dbReference type="RefSeq" id="XP_027198299.1"/>
    </source>
</evidence>
<feature type="transmembrane region" description="Helical" evidence="2">
    <location>
        <begin position="324"/>
        <end position="347"/>
    </location>
</feature>
<feature type="transmembrane region" description="Helical" evidence="2">
    <location>
        <begin position="367"/>
        <end position="385"/>
    </location>
</feature>
<dbReference type="InterPro" id="IPR029028">
    <property type="entry name" value="Alpha/beta_knot_MTases"/>
</dbReference>
<dbReference type="OMA" id="PIQPRLE"/>
<keyword evidence="2" id="KW-0812">Transmembrane</keyword>
<dbReference type="KEGG" id="dpte:113792590"/>
<keyword evidence="2" id="KW-1133">Transmembrane helix</keyword>
<keyword evidence="3" id="KW-1185">Reference proteome</keyword>
<dbReference type="InterPro" id="IPR029026">
    <property type="entry name" value="tRNA_m1G_MTases_N"/>
</dbReference>
<reference evidence="4" key="1">
    <citation type="submission" date="2025-08" db="UniProtKB">
        <authorList>
            <consortium name="RefSeq"/>
        </authorList>
    </citation>
    <scope>IDENTIFICATION</scope>
    <source>
        <strain evidence="4">Airmid</strain>
    </source>
</reference>
<dbReference type="GO" id="GO:0008168">
    <property type="term" value="F:methyltransferase activity"/>
    <property type="evidence" value="ECO:0007669"/>
    <property type="project" value="UniProtKB-KW"/>
</dbReference>
<dbReference type="InterPro" id="IPR003750">
    <property type="entry name" value="Put_MeTrfase-C9orf114-like"/>
</dbReference>
<dbReference type="PANTHER" id="PTHR12150:SF13">
    <property type="entry name" value="METHYLTRANSFERASE C9ORF114-RELATED"/>
    <property type="match status" value="1"/>
</dbReference>
<accession>A0A6P6Y1V5</accession>
<dbReference type="Gene3D" id="3.40.1280.10">
    <property type="match status" value="1"/>
</dbReference>
<comment type="similarity">
    <text evidence="1">Belongs to the class IV-like SAM-binding methyltransferase superfamily.</text>
</comment>
<dbReference type="PANTHER" id="PTHR12150">
    <property type="entry name" value="CLASS IV SAM-BINDING METHYLTRANSFERASE-RELATED"/>
    <property type="match status" value="1"/>
</dbReference>
<gene>
    <name evidence="4" type="primary">LOC113792590</name>
</gene>
<protein>
    <submittedName>
        <fullName evidence="4">Methyltransferase C9orf114</fullName>
    </submittedName>
</protein>
<organism evidence="3 4">
    <name type="scientific">Dermatophagoides pteronyssinus</name>
    <name type="common">European house dust mite</name>
    <dbReference type="NCBI Taxonomy" id="6956"/>
    <lineage>
        <taxon>Eukaryota</taxon>
        <taxon>Metazoa</taxon>
        <taxon>Ecdysozoa</taxon>
        <taxon>Arthropoda</taxon>
        <taxon>Chelicerata</taxon>
        <taxon>Arachnida</taxon>
        <taxon>Acari</taxon>
        <taxon>Acariformes</taxon>
        <taxon>Sarcoptiformes</taxon>
        <taxon>Astigmata</taxon>
        <taxon>Psoroptidia</taxon>
        <taxon>Analgoidea</taxon>
        <taxon>Pyroglyphidae</taxon>
        <taxon>Dermatophagoidinae</taxon>
        <taxon>Dermatophagoides</taxon>
    </lineage>
</organism>
<dbReference type="AlphaFoldDB" id="A0A6P6Y1V5"/>
<proteinExistence type="inferred from homology"/>
<dbReference type="Pfam" id="PF02598">
    <property type="entry name" value="Methyltrn_RNA_3"/>
    <property type="match status" value="1"/>
</dbReference>
<dbReference type="Gene3D" id="2.40.50.140">
    <property type="entry name" value="Nucleic acid-binding proteins"/>
    <property type="match status" value="1"/>
</dbReference>
<evidence type="ECO:0000313" key="3">
    <source>
        <dbReference type="Proteomes" id="UP000515146"/>
    </source>
</evidence>
<evidence type="ECO:0000256" key="1">
    <source>
        <dbReference type="ARBA" id="ARBA00009841"/>
    </source>
</evidence>
<keyword evidence="4" id="KW-0489">Methyltransferase</keyword>
<dbReference type="SUPFAM" id="SSF50249">
    <property type="entry name" value="Nucleic acid-binding proteins"/>
    <property type="match status" value="1"/>
</dbReference>
<dbReference type="InterPro" id="IPR012340">
    <property type="entry name" value="NA-bd_OB-fold"/>
</dbReference>
<evidence type="ECO:0000256" key="2">
    <source>
        <dbReference type="SAM" id="Phobius"/>
    </source>
</evidence>
<dbReference type="GO" id="GO:0032259">
    <property type="term" value="P:methylation"/>
    <property type="evidence" value="ECO:0007669"/>
    <property type="project" value="UniProtKB-KW"/>
</dbReference>
<dbReference type="OrthoDB" id="361029at2759"/>
<dbReference type="InParanoid" id="A0A6P6Y1V5"/>